<dbReference type="Proteomes" id="UP001501195">
    <property type="component" value="Unassembled WGS sequence"/>
</dbReference>
<dbReference type="CDD" id="cd00338">
    <property type="entry name" value="Ser_Recombinase"/>
    <property type="match status" value="1"/>
</dbReference>
<dbReference type="Gene3D" id="3.40.50.1390">
    <property type="entry name" value="Resolvase, N-terminal catalytic domain"/>
    <property type="match status" value="1"/>
</dbReference>
<organism evidence="6 7">
    <name type="scientific">Kineococcus glutinatus</name>
    <dbReference type="NCBI Taxonomy" id="1070872"/>
    <lineage>
        <taxon>Bacteria</taxon>
        <taxon>Bacillati</taxon>
        <taxon>Actinomycetota</taxon>
        <taxon>Actinomycetes</taxon>
        <taxon>Kineosporiales</taxon>
        <taxon>Kineosporiaceae</taxon>
        <taxon>Kineococcus</taxon>
    </lineage>
</organism>
<keyword evidence="7" id="KW-1185">Reference proteome</keyword>
<name>A0ABP9HIF6_9ACTN</name>
<dbReference type="InterPro" id="IPR006119">
    <property type="entry name" value="Resolv_N"/>
</dbReference>
<evidence type="ECO:0000259" key="5">
    <source>
        <dbReference type="PROSITE" id="PS51736"/>
    </source>
</evidence>
<dbReference type="InterPro" id="IPR050639">
    <property type="entry name" value="SSR_resolvase"/>
</dbReference>
<comment type="caution">
    <text evidence="6">The sequence shown here is derived from an EMBL/GenBank/DDBJ whole genome shotgun (WGS) entry which is preliminary data.</text>
</comment>
<accession>A0ABP9HIF6</accession>
<evidence type="ECO:0000256" key="2">
    <source>
        <dbReference type="ARBA" id="ARBA00023125"/>
    </source>
</evidence>
<evidence type="ECO:0000313" key="7">
    <source>
        <dbReference type="Proteomes" id="UP001501195"/>
    </source>
</evidence>
<evidence type="ECO:0000256" key="4">
    <source>
        <dbReference type="PROSITE-ProRule" id="PRU10137"/>
    </source>
</evidence>
<keyword evidence="2" id="KW-0238">DNA-binding</keyword>
<evidence type="ECO:0000256" key="3">
    <source>
        <dbReference type="ARBA" id="ARBA00023172"/>
    </source>
</evidence>
<evidence type="ECO:0000256" key="1">
    <source>
        <dbReference type="ARBA" id="ARBA00022908"/>
    </source>
</evidence>
<reference evidence="7" key="1">
    <citation type="journal article" date="2019" name="Int. J. Syst. Evol. Microbiol.">
        <title>The Global Catalogue of Microorganisms (GCM) 10K type strain sequencing project: providing services to taxonomists for standard genome sequencing and annotation.</title>
        <authorList>
            <consortium name="The Broad Institute Genomics Platform"/>
            <consortium name="The Broad Institute Genome Sequencing Center for Infectious Disease"/>
            <person name="Wu L."/>
            <person name="Ma J."/>
        </authorList>
    </citation>
    <scope>NUCLEOTIDE SEQUENCE [LARGE SCALE GENOMIC DNA]</scope>
    <source>
        <strain evidence="7">JCM 18126</strain>
    </source>
</reference>
<keyword evidence="1" id="KW-0229">DNA integration</keyword>
<dbReference type="PANTHER" id="PTHR30461">
    <property type="entry name" value="DNA-INVERTASE FROM LAMBDOID PROPHAGE"/>
    <property type="match status" value="1"/>
</dbReference>
<feature type="active site" description="O-(5'-phospho-DNA)-serine intermediate" evidence="4">
    <location>
        <position position="19"/>
    </location>
</feature>
<gene>
    <name evidence="6" type="ORF">GCM10023225_11730</name>
</gene>
<dbReference type="PROSITE" id="PS51736">
    <property type="entry name" value="RECOMBINASES_3"/>
    <property type="match status" value="1"/>
</dbReference>
<dbReference type="EMBL" id="BAABIL010000152">
    <property type="protein sequence ID" value="GAA4971696.1"/>
    <property type="molecule type" value="Genomic_DNA"/>
</dbReference>
<dbReference type="PROSITE" id="PS00397">
    <property type="entry name" value="RECOMBINASES_1"/>
    <property type="match status" value="1"/>
</dbReference>
<dbReference type="Pfam" id="PF00239">
    <property type="entry name" value="Resolvase"/>
    <property type="match status" value="1"/>
</dbReference>
<feature type="domain" description="Resolvase/invertase-type recombinase catalytic" evidence="5">
    <location>
        <begin position="11"/>
        <end position="157"/>
    </location>
</feature>
<dbReference type="SMART" id="SM00857">
    <property type="entry name" value="Resolvase"/>
    <property type="match status" value="1"/>
</dbReference>
<dbReference type="SUPFAM" id="SSF53041">
    <property type="entry name" value="Resolvase-like"/>
    <property type="match status" value="1"/>
</dbReference>
<keyword evidence="3" id="KW-0233">DNA recombination</keyword>
<dbReference type="InterPro" id="IPR036162">
    <property type="entry name" value="Resolvase-like_N_sf"/>
</dbReference>
<dbReference type="PANTHER" id="PTHR30461:SF2">
    <property type="entry name" value="SERINE RECOMBINASE PINE-RELATED"/>
    <property type="match status" value="1"/>
</dbReference>
<evidence type="ECO:0000313" key="6">
    <source>
        <dbReference type="EMBL" id="GAA4971696.1"/>
    </source>
</evidence>
<proteinExistence type="predicted"/>
<sequence length="234" mass="25260">MTPDFAHHPPRVIGYLRVSTEEQANSGAGLAAQRAALEAEADRRGWEVEFLEDAGVSAKDMKRPALTEALARLDAHKADVLMVTKVDRLSRSLGDFTRVLERAERRRWSVVCLDLGVDTSSPTGELLANIVASTAQYERRLIGQRTKDALAAKKAAGVRLGRPQTLPAEVVQRVVTERDAGRSWQAIADGLTADALPTARGGAAWTFSSTRAVYNSQAANGLRVAPDLSQGELC</sequence>
<dbReference type="RefSeq" id="WP_345711461.1">
    <property type="nucleotide sequence ID" value="NZ_BAABIL010000152.1"/>
</dbReference>
<protein>
    <recommendedName>
        <fullName evidence="5">Resolvase/invertase-type recombinase catalytic domain-containing protein</fullName>
    </recommendedName>
</protein>
<dbReference type="InterPro" id="IPR006118">
    <property type="entry name" value="Recombinase_CS"/>
</dbReference>